<keyword evidence="3" id="KW-1185">Reference proteome</keyword>
<dbReference type="Proteomes" id="UP000499080">
    <property type="component" value="Unassembled WGS sequence"/>
</dbReference>
<accession>A0A4Y2WHP5</accession>
<dbReference type="AlphaFoldDB" id="A0A4Y2WHP5"/>
<evidence type="ECO:0000256" key="1">
    <source>
        <dbReference type="SAM" id="MobiDB-lite"/>
    </source>
</evidence>
<protein>
    <submittedName>
        <fullName evidence="2">Uncharacterized protein</fullName>
    </submittedName>
</protein>
<comment type="caution">
    <text evidence="2">The sequence shown here is derived from an EMBL/GenBank/DDBJ whole genome shotgun (WGS) entry which is preliminary data.</text>
</comment>
<evidence type="ECO:0000313" key="2">
    <source>
        <dbReference type="EMBL" id="GBO37015.1"/>
    </source>
</evidence>
<evidence type="ECO:0000313" key="3">
    <source>
        <dbReference type="Proteomes" id="UP000499080"/>
    </source>
</evidence>
<reference evidence="2 3" key="1">
    <citation type="journal article" date="2019" name="Sci. Rep.">
        <title>Orb-weaving spider Araneus ventricosus genome elucidates the spidroin gene catalogue.</title>
        <authorList>
            <person name="Kono N."/>
            <person name="Nakamura H."/>
            <person name="Ohtoshi R."/>
            <person name="Moran D.A.P."/>
            <person name="Shinohara A."/>
            <person name="Yoshida Y."/>
            <person name="Fujiwara M."/>
            <person name="Mori M."/>
            <person name="Tomita M."/>
            <person name="Arakawa K."/>
        </authorList>
    </citation>
    <scope>NUCLEOTIDE SEQUENCE [LARGE SCALE GENOMIC DNA]</scope>
</reference>
<gene>
    <name evidence="2" type="ORF">AVEN_181378_1</name>
</gene>
<dbReference type="EMBL" id="BGPR01061314">
    <property type="protein sequence ID" value="GBO37015.1"/>
    <property type="molecule type" value="Genomic_DNA"/>
</dbReference>
<sequence length="62" mass="6758">MMFRFSSGRLNSYNTDPPPSYHSVAAADKEGLPSYKEALGRMLMQEAGNSSSSNSQSVLIDE</sequence>
<feature type="region of interest" description="Disordered" evidence="1">
    <location>
        <begin position="1"/>
        <end position="25"/>
    </location>
</feature>
<proteinExistence type="predicted"/>
<organism evidence="2 3">
    <name type="scientific">Araneus ventricosus</name>
    <name type="common">Orbweaver spider</name>
    <name type="synonym">Epeira ventricosa</name>
    <dbReference type="NCBI Taxonomy" id="182803"/>
    <lineage>
        <taxon>Eukaryota</taxon>
        <taxon>Metazoa</taxon>
        <taxon>Ecdysozoa</taxon>
        <taxon>Arthropoda</taxon>
        <taxon>Chelicerata</taxon>
        <taxon>Arachnida</taxon>
        <taxon>Araneae</taxon>
        <taxon>Araneomorphae</taxon>
        <taxon>Entelegynae</taxon>
        <taxon>Araneoidea</taxon>
        <taxon>Araneidae</taxon>
        <taxon>Araneus</taxon>
    </lineage>
</organism>
<feature type="non-terminal residue" evidence="2">
    <location>
        <position position="62"/>
    </location>
</feature>
<name>A0A4Y2WHP5_ARAVE</name>